<organism evidence="1 2">
    <name type="scientific">Hypoxylon rubiginosum</name>
    <dbReference type="NCBI Taxonomy" id="110542"/>
    <lineage>
        <taxon>Eukaryota</taxon>
        <taxon>Fungi</taxon>
        <taxon>Dikarya</taxon>
        <taxon>Ascomycota</taxon>
        <taxon>Pezizomycotina</taxon>
        <taxon>Sordariomycetes</taxon>
        <taxon>Xylariomycetidae</taxon>
        <taxon>Xylariales</taxon>
        <taxon>Hypoxylaceae</taxon>
        <taxon>Hypoxylon</taxon>
    </lineage>
</organism>
<dbReference type="Proteomes" id="UP001497680">
    <property type="component" value="Unassembled WGS sequence"/>
</dbReference>
<proteinExistence type="predicted"/>
<evidence type="ECO:0000313" key="1">
    <source>
        <dbReference type="EMBL" id="KAI6080429.1"/>
    </source>
</evidence>
<comment type="caution">
    <text evidence="1">The sequence shown here is derived from an EMBL/GenBank/DDBJ whole genome shotgun (WGS) entry which is preliminary data.</text>
</comment>
<name>A0ACC0CJ50_9PEZI</name>
<evidence type="ECO:0000313" key="2">
    <source>
        <dbReference type="Proteomes" id="UP001497680"/>
    </source>
</evidence>
<sequence length="1163" mass="130748">MTVTSSIGTKHHHHKWTAALERLKGEGNEDFSLLDTTEQEPLTVLSDILKATTEKKDECIKKRWKVTIKGRTIILRVLLEKIAKCVDKLVKFGDIAVQYDPVSAALPWAAVRMVLQATVNDVETFGYMLESIENVTNMIAVSYMIERHFLQPEHSQMDVYLRLSDAVVSLYAAILQYLFSALQYYSKSLAIRLLKSIVVFKSDLEAKYSTIENEGKAMWDLIRLAEIEKSKEMIVDLRGLEDGQRSQNVKIDSLGDLLREFEGPIRSLDGYISAIHDGLERDTRARILTAISTVPYRAHHKASVKGRLEGSGTWLFQKEAYDTWLHDNYSSVLWLHGIPGCGKTKLTSLVIDELQREHMDVAYFYCARDPAQPSRGQCDKILASFVRQLASQGPDRPILHPIVQQYEDAIAGFEGFEDQYWDTDECKKILLALTEIYPAMTLVLDGLDEVCQQDRQELMDTLSFLLQESQCLLKIFISSRDNYDIALHLDGSPNVYIEADDNAEDIASFVEDQLNKARLLHNKLSSSLRSDITDTLIKGARGMFRWVELQIQVLRRAKVAGDIKARLGTLPETLEGSYWEIYQDILTSGEYALALANFTFQWLLYSKDSISIKSFAHIASSALPDGSSDGFSSIELMDVCSNLITVRGRIFEFAHLSVREFFEGLGKRNINTFVSPSSNALLAGVCIRYFWERSYMCSPDAPSSYIPDYTLNHLVWRLTTGPRSESVIYAARYWILHVHNCGDLRKSGPLSELIRLFVFDTILSKVSRVFEVWCAVLRSASTGSAVISCKAQAWEEFAIISRPVSPIWLACTNDWFEIVEFLYEAECEDIVRPEADYRHEKYVDDHYITELSPLSYAIKQKNATLVDCILECTMEPMEQLSLHAEPPLTQVVRANDPNMLKVLLKREHGGLHAEGQAFRTAAFEGYHHLMEILLSYNSEMFGHEQLMRALDQRDLLQACELGHVDVAAFLIDHDIPILKGETVLFHAVLQSQPACVELLLDRGIGLPGLDAALTTAISQGDAESAQLLLSRGAKKEDTAVVKSILSGLVASTVRLIRAGFDTRGHYLKEQRTALHFAAEKGSMEVIRALLKDNVPIDSRDSNGRTPLHVAAEMGHHGVVQLLLDHGSDMLAKDKNSKTPLDLAESGGCRSTVDLLRDSRSSAR</sequence>
<reference evidence="1 2" key="1">
    <citation type="journal article" date="2022" name="New Phytol.">
        <title>Ecological generalism drives hyperdiversity of secondary metabolite gene clusters in xylarialean endophytes.</title>
        <authorList>
            <person name="Franco M.E.E."/>
            <person name="Wisecaver J.H."/>
            <person name="Arnold A.E."/>
            <person name="Ju Y.M."/>
            <person name="Slot J.C."/>
            <person name="Ahrendt S."/>
            <person name="Moore L.P."/>
            <person name="Eastman K.E."/>
            <person name="Scott K."/>
            <person name="Konkel Z."/>
            <person name="Mondo S.J."/>
            <person name="Kuo A."/>
            <person name="Hayes R.D."/>
            <person name="Haridas S."/>
            <person name="Andreopoulos B."/>
            <person name="Riley R."/>
            <person name="LaButti K."/>
            <person name="Pangilinan J."/>
            <person name="Lipzen A."/>
            <person name="Amirebrahimi M."/>
            <person name="Yan J."/>
            <person name="Adam C."/>
            <person name="Keymanesh K."/>
            <person name="Ng V."/>
            <person name="Louie K."/>
            <person name="Northen T."/>
            <person name="Drula E."/>
            <person name="Henrissat B."/>
            <person name="Hsieh H.M."/>
            <person name="Youens-Clark K."/>
            <person name="Lutzoni F."/>
            <person name="Miadlikowska J."/>
            <person name="Eastwood D.C."/>
            <person name="Hamelin R.C."/>
            <person name="Grigoriev I.V."/>
            <person name="U'Ren J.M."/>
        </authorList>
    </citation>
    <scope>NUCLEOTIDE SEQUENCE [LARGE SCALE GENOMIC DNA]</scope>
    <source>
        <strain evidence="1 2">ER1909</strain>
    </source>
</reference>
<keyword evidence="2" id="KW-1185">Reference proteome</keyword>
<accession>A0ACC0CJ50</accession>
<protein>
    <submittedName>
        <fullName evidence="1">Uncharacterized protein</fullName>
    </submittedName>
</protein>
<dbReference type="EMBL" id="MU394444">
    <property type="protein sequence ID" value="KAI6080429.1"/>
    <property type="molecule type" value="Genomic_DNA"/>
</dbReference>
<gene>
    <name evidence="1" type="ORF">F4821DRAFT_276036</name>
</gene>